<dbReference type="PANTHER" id="PTHR30561:SF0">
    <property type="entry name" value="GUANIDINIUM EXPORTER"/>
    <property type="match status" value="1"/>
</dbReference>
<keyword evidence="6 10" id="KW-0472">Membrane</keyword>
<sequence>MNLSSMSWALLSVAGLLEIAFAFGMKWSEGFTRLMPALFTVATGLSSVFLLSLSLRTLPVGTGYAVWTGIGAAGTALLGIVVLGDSAAPMRILCIALILAGVIGLKLVASN</sequence>
<keyword evidence="3" id="KW-1003">Cell membrane</keyword>
<reference evidence="11" key="1">
    <citation type="submission" date="2016-10" db="EMBL/GenBank/DDBJ databases">
        <authorList>
            <person name="Varghese N."/>
            <person name="Submissions S."/>
        </authorList>
    </citation>
    <scope>NUCLEOTIDE SEQUENCE [LARGE SCALE GENOMIC DNA]</scope>
    <source>
        <strain evidence="11">YR281</strain>
    </source>
</reference>
<dbReference type="SUPFAM" id="SSF103481">
    <property type="entry name" value="Multidrug resistance efflux transporter EmrE"/>
    <property type="match status" value="1"/>
</dbReference>
<dbReference type="AlphaFoldDB" id="A0A7Z7B1J7"/>
<dbReference type="InterPro" id="IPR037185">
    <property type="entry name" value="EmrE-like"/>
</dbReference>
<evidence type="ECO:0000256" key="9">
    <source>
        <dbReference type="RuleBase" id="RU003942"/>
    </source>
</evidence>
<dbReference type="FunFam" id="1.10.3730.20:FF:000001">
    <property type="entry name" value="Quaternary ammonium compound resistance transporter SugE"/>
    <property type="match status" value="1"/>
</dbReference>
<dbReference type="GO" id="GO:1990961">
    <property type="term" value="P:xenobiotic detoxification by transmembrane export across the plasma membrane"/>
    <property type="evidence" value="ECO:0007669"/>
    <property type="project" value="UniProtKB-ARBA"/>
</dbReference>
<comment type="similarity">
    <text evidence="7">Belongs to the drug/metabolite transporter (DMT) superfamily. Small multidrug resistance (SMR) (TC 2.A.7.1) family. Gdx/SugE subfamily.</text>
</comment>
<accession>A0A7Z7B1J7</accession>
<gene>
    <name evidence="11" type="ORF">SAMN04487926_102301</name>
</gene>
<dbReference type="InterPro" id="IPR000390">
    <property type="entry name" value="Small_drug/metabolite_transptr"/>
</dbReference>
<keyword evidence="4 9" id="KW-0812">Transmembrane</keyword>
<evidence type="ECO:0000256" key="8">
    <source>
        <dbReference type="ARBA" id="ARBA00039168"/>
    </source>
</evidence>
<feature type="transmembrane region" description="Helical" evidence="10">
    <location>
        <begin position="32"/>
        <end position="52"/>
    </location>
</feature>
<evidence type="ECO:0000256" key="4">
    <source>
        <dbReference type="ARBA" id="ARBA00022692"/>
    </source>
</evidence>
<protein>
    <recommendedName>
        <fullName evidence="8">Guanidinium exporter</fullName>
    </recommendedName>
</protein>
<keyword evidence="12" id="KW-1185">Reference proteome</keyword>
<dbReference type="GO" id="GO:0022857">
    <property type="term" value="F:transmembrane transporter activity"/>
    <property type="evidence" value="ECO:0007669"/>
    <property type="project" value="InterPro"/>
</dbReference>
<dbReference type="GO" id="GO:0005886">
    <property type="term" value="C:plasma membrane"/>
    <property type="evidence" value="ECO:0007669"/>
    <property type="project" value="UniProtKB-SubCell"/>
</dbReference>
<evidence type="ECO:0000313" key="12">
    <source>
        <dbReference type="Proteomes" id="UP000198900"/>
    </source>
</evidence>
<keyword evidence="5 10" id="KW-1133">Transmembrane helix</keyword>
<evidence type="ECO:0000256" key="5">
    <source>
        <dbReference type="ARBA" id="ARBA00022989"/>
    </source>
</evidence>
<dbReference type="EMBL" id="FNDI01000002">
    <property type="protein sequence ID" value="SDH15117.1"/>
    <property type="molecule type" value="Genomic_DNA"/>
</dbReference>
<comment type="subcellular location">
    <subcellularLocation>
        <location evidence="1 9">Cell membrane</location>
        <topology evidence="1 9">Multi-pass membrane protein</topology>
    </subcellularLocation>
</comment>
<dbReference type="NCBIfam" id="NF008512">
    <property type="entry name" value="PRK11431.1"/>
    <property type="match status" value="1"/>
</dbReference>
<dbReference type="Pfam" id="PF00893">
    <property type="entry name" value="Multi_Drug_Res"/>
    <property type="match status" value="1"/>
</dbReference>
<evidence type="ECO:0000256" key="6">
    <source>
        <dbReference type="ARBA" id="ARBA00023136"/>
    </source>
</evidence>
<name>A0A7Z7B1J7_9BURK</name>
<evidence type="ECO:0000256" key="2">
    <source>
        <dbReference type="ARBA" id="ARBA00022448"/>
    </source>
</evidence>
<dbReference type="Gene3D" id="1.10.3730.20">
    <property type="match status" value="1"/>
</dbReference>
<organism evidence="11 12">
    <name type="scientific">Paraburkholderia steynii</name>
    <dbReference type="NCBI Taxonomy" id="1245441"/>
    <lineage>
        <taxon>Bacteria</taxon>
        <taxon>Pseudomonadati</taxon>
        <taxon>Pseudomonadota</taxon>
        <taxon>Betaproteobacteria</taxon>
        <taxon>Burkholderiales</taxon>
        <taxon>Burkholderiaceae</taxon>
        <taxon>Paraburkholderia</taxon>
    </lineage>
</organism>
<dbReference type="PANTHER" id="PTHR30561">
    <property type="entry name" value="SMR FAMILY PROTON-DEPENDENT DRUG EFFLUX TRANSPORTER SUGE"/>
    <property type="match status" value="1"/>
</dbReference>
<evidence type="ECO:0000256" key="10">
    <source>
        <dbReference type="SAM" id="Phobius"/>
    </source>
</evidence>
<dbReference type="Proteomes" id="UP000198900">
    <property type="component" value="Unassembled WGS sequence"/>
</dbReference>
<keyword evidence="2" id="KW-0813">Transport</keyword>
<dbReference type="InterPro" id="IPR045324">
    <property type="entry name" value="Small_multidrug_res"/>
</dbReference>
<evidence type="ECO:0000313" key="11">
    <source>
        <dbReference type="EMBL" id="SDH15117.1"/>
    </source>
</evidence>
<feature type="transmembrane region" description="Helical" evidence="10">
    <location>
        <begin position="90"/>
        <end position="109"/>
    </location>
</feature>
<evidence type="ECO:0000256" key="3">
    <source>
        <dbReference type="ARBA" id="ARBA00022475"/>
    </source>
</evidence>
<feature type="transmembrane region" description="Helical" evidence="10">
    <location>
        <begin position="64"/>
        <end position="84"/>
    </location>
</feature>
<evidence type="ECO:0000256" key="7">
    <source>
        <dbReference type="ARBA" id="ARBA00038151"/>
    </source>
</evidence>
<evidence type="ECO:0000256" key="1">
    <source>
        <dbReference type="ARBA" id="ARBA00004651"/>
    </source>
</evidence>
<comment type="caution">
    <text evidence="11">The sequence shown here is derived from an EMBL/GenBank/DDBJ whole genome shotgun (WGS) entry which is preliminary data.</text>
</comment>
<proteinExistence type="inferred from homology"/>